<proteinExistence type="predicted"/>
<dbReference type="Proteomes" id="UP001060085">
    <property type="component" value="Linkage Group LG07"/>
</dbReference>
<keyword evidence="2" id="KW-1185">Reference proteome</keyword>
<gene>
    <name evidence="1" type="ORF">M9H77_30018</name>
</gene>
<organism evidence="1 2">
    <name type="scientific">Catharanthus roseus</name>
    <name type="common">Madagascar periwinkle</name>
    <name type="synonym">Vinca rosea</name>
    <dbReference type="NCBI Taxonomy" id="4058"/>
    <lineage>
        <taxon>Eukaryota</taxon>
        <taxon>Viridiplantae</taxon>
        <taxon>Streptophyta</taxon>
        <taxon>Embryophyta</taxon>
        <taxon>Tracheophyta</taxon>
        <taxon>Spermatophyta</taxon>
        <taxon>Magnoliopsida</taxon>
        <taxon>eudicotyledons</taxon>
        <taxon>Gunneridae</taxon>
        <taxon>Pentapetalae</taxon>
        <taxon>asterids</taxon>
        <taxon>lamiids</taxon>
        <taxon>Gentianales</taxon>
        <taxon>Apocynaceae</taxon>
        <taxon>Rauvolfioideae</taxon>
        <taxon>Vinceae</taxon>
        <taxon>Catharanthinae</taxon>
        <taxon>Catharanthus</taxon>
    </lineage>
</organism>
<sequence length="303" mass="34995">MPFRNLGIPLSGVYVKVVDYTPLMNRVAATLRAWSGLNLSYTGKMEFINSLIQGIESFWLGILPVSGAVLDRFTCLCRRFLWGSSAKVAWNTMCLKKQHGGLGLRDIKRWNEALLARTLWNIHLKKDSLCCRRMHHIYIYIFSRERSIWTIMQKKNFLPLIKKLLHIRDSLVLNRGSVDDAICLKFNASLAYDFFKPKGHVKPWAKIIWNRTLPPKFSFFFWLAVLGQVPTKNMLYFLGIDTVCSLCSQHEESTQHLFFVCRIAAEVWTAIKTWAGLTHGITTLKSSLKWLMKESRGSSWKCN</sequence>
<evidence type="ECO:0000313" key="2">
    <source>
        <dbReference type="Proteomes" id="UP001060085"/>
    </source>
</evidence>
<evidence type="ECO:0000313" key="1">
    <source>
        <dbReference type="EMBL" id="KAI5652831.1"/>
    </source>
</evidence>
<comment type="caution">
    <text evidence="1">The sequence shown here is derived from an EMBL/GenBank/DDBJ whole genome shotgun (WGS) entry which is preliminary data.</text>
</comment>
<name>A0ACB9ZZY8_CATRO</name>
<dbReference type="EMBL" id="CM044707">
    <property type="protein sequence ID" value="KAI5652831.1"/>
    <property type="molecule type" value="Genomic_DNA"/>
</dbReference>
<accession>A0ACB9ZZY8</accession>
<reference evidence="2" key="1">
    <citation type="journal article" date="2023" name="Nat. Plants">
        <title>Single-cell RNA sequencing provides a high-resolution roadmap for understanding the multicellular compartmentation of specialized metabolism.</title>
        <authorList>
            <person name="Sun S."/>
            <person name="Shen X."/>
            <person name="Li Y."/>
            <person name="Li Y."/>
            <person name="Wang S."/>
            <person name="Li R."/>
            <person name="Zhang H."/>
            <person name="Shen G."/>
            <person name="Guo B."/>
            <person name="Wei J."/>
            <person name="Xu J."/>
            <person name="St-Pierre B."/>
            <person name="Chen S."/>
            <person name="Sun C."/>
        </authorList>
    </citation>
    <scope>NUCLEOTIDE SEQUENCE [LARGE SCALE GENOMIC DNA]</scope>
</reference>
<protein>
    <submittedName>
        <fullName evidence="1">Uncharacterized protein</fullName>
    </submittedName>
</protein>